<gene>
    <name evidence="1" type="ORF">EVAR_9033_1</name>
</gene>
<proteinExistence type="predicted"/>
<protein>
    <submittedName>
        <fullName evidence="1">Uncharacterized protein</fullName>
    </submittedName>
</protein>
<evidence type="ECO:0000313" key="2">
    <source>
        <dbReference type="Proteomes" id="UP000299102"/>
    </source>
</evidence>
<name>A0A4C1TVY2_EUMVA</name>
<sequence length="221" mass="24465">MPWSSLARSAATTAPVCGGRVTRLAGHILGCNPDPRSVFNPSSVFSFGSGPAHDSVPIRFYSGPVRDSLPHPAFNPDFATNHNSDLDEAGSKDYIKGLKHQTIEVYRTMNEKSRLTFAEHVVAYVILDGPIPFVSTRSVPVESMPAFTETCTRAYTYRCPCPISIPCDRRGENISTGPISGNMRIERRHQFVRSHAPPNHSQSIEMFRDEIDLQVCAPEFD</sequence>
<dbReference type="AlphaFoldDB" id="A0A4C1TVY2"/>
<comment type="caution">
    <text evidence="1">The sequence shown here is derived from an EMBL/GenBank/DDBJ whole genome shotgun (WGS) entry which is preliminary data.</text>
</comment>
<dbReference type="Proteomes" id="UP000299102">
    <property type="component" value="Unassembled WGS sequence"/>
</dbReference>
<evidence type="ECO:0000313" key="1">
    <source>
        <dbReference type="EMBL" id="GBP18191.1"/>
    </source>
</evidence>
<dbReference type="OrthoDB" id="10070851at2759"/>
<accession>A0A4C1TVY2</accession>
<dbReference type="EMBL" id="BGZK01000094">
    <property type="protein sequence ID" value="GBP18191.1"/>
    <property type="molecule type" value="Genomic_DNA"/>
</dbReference>
<keyword evidence="2" id="KW-1185">Reference proteome</keyword>
<organism evidence="1 2">
    <name type="scientific">Eumeta variegata</name>
    <name type="common">Bagworm moth</name>
    <name type="synonym">Eumeta japonica</name>
    <dbReference type="NCBI Taxonomy" id="151549"/>
    <lineage>
        <taxon>Eukaryota</taxon>
        <taxon>Metazoa</taxon>
        <taxon>Ecdysozoa</taxon>
        <taxon>Arthropoda</taxon>
        <taxon>Hexapoda</taxon>
        <taxon>Insecta</taxon>
        <taxon>Pterygota</taxon>
        <taxon>Neoptera</taxon>
        <taxon>Endopterygota</taxon>
        <taxon>Lepidoptera</taxon>
        <taxon>Glossata</taxon>
        <taxon>Ditrysia</taxon>
        <taxon>Tineoidea</taxon>
        <taxon>Psychidae</taxon>
        <taxon>Oiketicinae</taxon>
        <taxon>Eumeta</taxon>
    </lineage>
</organism>
<reference evidence="1 2" key="1">
    <citation type="journal article" date="2019" name="Commun. Biol.">
        <title>The bagworm genome reveals a unique fibroin gene that provides high tensile strength.</title>
        <authorList>
            <person name="Kono N."/>
            <person name="Nakamura H."/>
            <person name="Ohtoshi R."/>
            <person name="Tomita M."/>
            <person name="Numata K."/>
            <person name="Arakawa K."/>
        </authorList>
    </citation>
    <scope>NUCLEOTIDE SEQUENCE [LARGE SCALE GENOMIC DNA]</scope>
</reference>